<evidence type="ECO:0000313" key="2">
    <source>
        <dbReference type="EMBL" id="OJJ75295.1"/>
    </source>
</evidence>
<dbReference type="Pfam" id="PF20246">
    <property type="entry name" value="DUF6601"/>
    <property type="match status" value="1"/>
</dbReference>
<reference evidence="3" key="1">
    <citation type="journal article" date="2017" name="Genome Biol.">
        <title>Comparative genomics reveals high biological diversity and specific adaptations in the industrially and medically important fungal genus Aspergillus.</title>
        <authorList>
            <person name="de Vries R.P."/>
            <person name="Riley R."/>
            <person name="Wiebenga A."/>
            <person name="Aguilar-Osorio G."/>
            <person name="Amillis S."/>
            <person name="Uchima C.A."/>
            <person name="Anderluh G."/>
            <person name="Asadollahi M."/>
            <person name="Askin M."/>
            <person name="Barry K."/>
            <person name="Battaglia E."/>
            <person name="Bayram O."/>
            <person name="Benocci T."/>
            <person name="Braus-Stromeyer S.A."/>
            <person name="Caldana C."/>
            <person name="Canovas D."/>
            <person name="Cerqueira G.C."/>
            <person name="Chen F."/>
            <person name="Chen W."/>
            <person name="Choi C."/>
            <person name="Clum A."/>
            <person name="Dos Santos R.A."/>
            <person name="Damasio A.R."/>
            <person name="Diallinas G."/>
            <person name="Emri T."/>
            <person name="Fekete E."/>
            <person name="Flipphi M."/>
            <person name="Freyberg S."/>
            <person name="Gallo A."/>
            <person name="Gournas C."/>
            <person name="Habgood R."/>
            <person name="Hainaut M."/>
            <person name="Harispe M.L."/>
            <person name="Henrissat B."/>
            <person name="Hilden K.S."/>
            <person name="Hope R."/>
            <person name="Hossain A."/>
            <person name="Karabika E."/>
            <person name="Karaffa L."/>
            <person name="Karanyi Z."/>
            <person name="Krasevec N."/>
            <person name="Kuo A."/>
            <person name="Kusch H."/>
            <person name="LaButti K."/>
            <person name="Lagendijk E.L."/>
            <person name="Lapidus A."/>
            <person name="Levasseur A."/>
            <person name="Lindquist E."/>
            <person name="Lipzen A."/>
            <person name="Logrieco A.F."/>
            <person name="MacCabe A."/>
            <person name="Maekelae M.R."/>
            <person name="Malavazi I."/>
            <person name="Melin P."/>
            <person name="Meyer V."/>
            <person name="Mielnichuk N."/>
            <person name="Miskei M."/>
            <person name="Molnar A.P."/>
            <person name="Mule G."/>
            <person name="Ngan C.Y."/>
            <person name="Orejas M."/>
            <person name="Orosz E."/>
            <person name="Ouedraogo J.P."/>
            <person name="Overkamp K.M."/>
            <person name="Park H.-S."/>
            <person name="Perrone G."/>
            <person name="Piumi F."/>
            <person name="Punt P.J."/>
            <person name="Ram A.F."/>
            <person name="Ramon A."/>
            <person name="Rauscher S."/>
            <person name="Record E."/>
            <person name="Riano-Pachon D.M."/>
            <person name="Robert V."/>
            <person name="Roehrig J."/>
            <person name="Ruller R."/>
            <person name="Salamov A."/>
            <person name="Salih N.S."/>
            <person name="Samson R.A."/>
            <person name="Sandor E."/>
            <person name="Sanguinetti M."/>
            <person name="Schuetze T."/>
            <person name="Sepcic K."/>
            <person name="Shelest E."/>
            <person name="Sherlock G."/>
            <person name="Sophianopoulou V."/>
            <person name="Squina F.M."/>
            <person name="Sun H."/>
            <person name="Susca A."/>
            <person name="Todd R.B."/>
            <person name="Tsang A."/>
            <person name="Unkles S.E."/>
            <person name="van de Wiele N."/>
            <person name="van Rossen-Uffink D."/>
            <person name="Oliveira J.V."/>
            <person name="Vesth T.C."/>
            <person name="Visser J."/>
            <person name="Yu J.-H."/>
            <person name="Zhou M."/>
            <person name="Andersen M.R."/>
            <person name="Archer D.B."/>
            <person name="Baker S.E."/>
            <person name="Benoit I."/>
            <person name="Brakhage A.A."/>
            <person name="Braus G.H."/>
            <person name="Fischer R."/>
            <person name="Frisvad J.C."/>
            <person name="Goldman G.H."/>
            <person name="Houbraken J."/>
            <person name="Oakley B."/>
            <person name="Pocsi I."/>
            <person name="Scazzocchio C."/>
            <person name="Seiboth B."/>
            <person name="vanKuyk P.A."/>
            <person name="Wortman J."/>
            <person name="Dyer P.S."/>
            <person name="Grigoriev I.V."/>
        </authorList>
    </citation>
    <scope>NUCLEOTIDE SEQUENCE [LARGE SCALE GENOMIC DNA]</scope>
    <source>
        <strain evidence="3">CBS 101740 / IMI 381727 / IBT 21946</strain>
    </source>
</reference>
<dbReference type="AlphaFoldDB" id="A0A1L9UUA7"/>
<dbReference type="EMBL" id="KV878681">
    <property type="protein sequence ID" value="OJJ75295.1"/>
    <property type="molecule type" value="Genomic_DNA"/>
</dbReference>
<dbReference type="InterPro" id="IPR046536">
    <property type="entry name" value="DUF6601"/>
</dbReference>
<dbReference type="OMA" id="ITEQMDM"/>
<evidence type="ECO:0000256" key="1">
    <source>
        <dbReference type="SAM" id="Phobius"/>
    </source>
</evidence>
<sequence length="339" mass="39269">MTSNMESNKSLPFCVQPLTVDNNSNALLSLLPTSYRTDSDNLVASSRDVLTCIEKELDLERLDKIFSWLWIAGRPMPPRPLHYQLLLSREIFVTERMDMHLVWTTGRMFLKPMPRFLLLPQFWTDYLSCAQGCRCPKEINSPGVNTQACDHRLWKRALGFLFSYAALIMHESDFLIAKEKHLLPAELQWSDWRTIVEQLDTEHIYSRIDRRFLHGELRLSRLNKIYFFSQYSLRGYMTRWDQYKGLFRDNFTWLASAIVYIAVVLSALQLGLATDALQDNHAFQSASYGFTVFSILGPLIAIGLILAVFCYFFVSNWVATVMYRRKRIGEMKALSGEGA</sequence>
<accession>A0A1L9UUA7</accession>
<gene>
    <name evidence="2" type="ORF">ASPBRDRAFT_148058</name>
</gene>
<feature type="transmembrane region" description="Helical" evidence="1">
    <location>
        <begin position="251"/>
        <end position="272"/>
    </location>
</feature>
<dbReference type="VEuPathDB" id="FungiDB:ASPBRDRAFT_148058"/>
<name>A0A1L9UUA7_ASPBC</name>
<dbReference type="RefSeq" id="XP_067482542.1">
    <property type="nucleotide sequence ID" value="XM_067619279.1"/>
</dbReference>
<dbReference type="STRING" id="767769.A0A1L9UUA7"/>
<keyword evidence="1" id="KW-1133">Transmembrane helix</keyword>
<dbReference type="PANTHER" id="PTHR34414">
    <property type="entry name" value="HET DOMAIN-CONTAINING PROTEIN-RELATED"/>
    <property type="match status" value="1"/>
</dbReference>
<dbReference type="GeneID" id="93571767"/>
<protein>
    <recommendedName>
        <fullName evidence="4">Subtilisin-like serine protease</fullName>
    </recommendedName>
</protein>
<keyword evidence="1" id="KW-0812">Transmembrane</keyword>
<dbReference type="OrthoDB" id="5086500at2759"/>
<dbReference type="Proteomes" id="UP000184499">
    <property type="component" value="Unassembled WGS sequence"/>
</dbReference>
<keyword evidence="1" id="KW-0472">Membrane</keyword>
<keyword evidence="3" id="KW-1185">Reference proteome</keyword>
<dbReference type="PANTHER" id="PTHR34414:SF1">
    <property type="entry name" value="SUBTILISIN-LIKE SERINE PROTEASE"/>
    <property type="match status" value="1"/>
</dbReference>
<evidence type="ECO:0008006" key="4">
    <source>
        <dbReference type="Google" id="ProtNLM"/>
    </source>
</evidence>
<evidence type="ECO:0000313" key="3">
    <source>
        <dbReference type="Proteomes" id="UP000184499"/>
    </source>
</evidence>
<organism evidence="2 3">
    <name type="scientific">Aspergillus brasiliensis (strain CBS 101740 / IMI 381727 / IBT 21946)</name>
    <dbReference type="NCBI Taxonomy" id="767769"/>
    <lineage>
        <taxon>Eukaryota</taxon>
        <taxon>Fungi</taxon>
        <taxon>Dikarya</taxon>
        <taxon>Ascomycota</taxon>
        <taxon>Pezizomycotina</taxon>
        <taxon>Eurotiomycetes</taxon>
        <taxon>Eurotiomycetidae</taxon>
        <taxon>Eurotiales</taxon>
        <taxon>Aspergillaceae</taxon>
        <taxon>Aspergillus</taxon>
        <taxon>Aspergillus subgen. Circumdati</taxon>
    </lineage>
</organism>
<proteinExistence type="predicted"/>
<feature type="transmembrane region" description="Helical" evidence="1">
    <location>
        <begin position="292"/>
        <end position="318"/>
    </location>
</feature>